<dbReference type="Pfam" id="PF13516">
    <property type="entry name" value="LRR_6"/>
    <property type="match status" value="2"/>
</dbReference>
<dbReference type="Pfam" id="PF08477">
    <property type="entry name" value="Roc"/>
    <property type="match status" value="1"/>
</dbReference>
<evidence type="ECO:0000313" key="5">
    <source>
        <dbReference type="EMBL" id="CAE0439753.1"/>
    </source>
</evidence>
<dbReference type="Gene3D" id="3.40.50.300">
    <property type="entry name" value="P-loop containing nucleotide triphosphate hydrolases"/>
    <property type="match status" value="1"/>
</dbReference>
<dbReference type="EMBL" id="HBIN01013154">
    <property type="protein sequence ID" value="CAE0439753.1"/>
    <property type="molecule type" value="Transcribed_RNA"/>
</dbReference>
<dbReference type="SUPFAM" id="SSF52540">
    <property type="entry name" value="P-loop containing nucleoside triphosphate hydrolases"/>
    <property type="match status" value="1"/>
</dbReference>
<gene>
    <name evidence="5" type="ORF">ASTO00021_LOCUS9928</name>
</gene>
<dbReference type="InterPro" id="IPR001611">
    <property type="entry name" value="Leu-rich_rpt"/>
</dbReference>
<dbReference type="InterPro" id="IPR032675">
    <property type="entry name" value="LRR_dom_sf"/>
</dbReference>
<dbReference type="PROSITE" id="PS51424">
    <property type="entry name" value="ROC"/>
    <property type="match status" value="1"/>
</dbReference>
<feature type="domain" description="Roc" evidence="4">
    <location>
        <begin position="190"/>
        <end position="495"/>
    </location>
</feature>
<dbReference type="PANTHER" id="PTHR47679:SF2">
    <property type="entry name" value="C-TERMINAL OF ROC (COR) DOMAIN-CONTAINING PROTEIN"/>
    <property type="match status" value="1"/>
</dbReference>
<keyword evidence="1" id="KW-0677">Repeat</keyword>
<sequence>MYSQKQVEKEYKQMFRSAQTVEESLKMMGEVEALRFMPFFKIGDHGFKRVLKALQTTNIKGLSVWHHSISKLTFLAEVLRNNTTLQYLGLRGNPITDRSMKELVAGIQNNTSLTYLDLSETHITDTGANILANALDQNYTLKYILLDSTPASAKAKAIVSKRIQRNKDALIKCNALAKLEFQKLLKSSKSTLSWGESRVVVLGQAKAGKTQTVRSLTRQKFQHHWHPTPGIKLTKGYAYKWRKVDNKVYHDFTTLAASKTASLRVQEISQAMDFQQQDNDENSQKEENTQNGEVERSLASTISRAAANFFDEFISSDAKLVADGLREDLSVLPLPSFMDDAEIDKRYNEDFFKNIDSEHETLPFTIWDFAGQSIYYNLHHLFLNDQGTCILVFNMRDALLKREETVRYLAFWLRSLRFYSPKVPVLLGGTFLDDKPVEKNLKYIDGTVNLALKSVGFTDFVPNQKDSFCFFPISNRSNRGLIHLRAEIVRCCKSQEHKLRKVPLSWTRCLDMLLKIEEPWVHTAVVKEVAKTLGITSVVEIEEMLTFFEHLKIIIFLNSSENLRDVVVLDVQWLIDSICVFLRDPNDGPLKLENARRVGLEDDITDLYEKGLLSYDLVEHYWHPSQIPFLIDFMRAVFLLSDWKYEEDKFLLPSVVANEAESDQKWEARPTIQDKGSRCKIQFTNEFVPCGLFQRFVCLCVAYSSKIDLSKLPVLFANYAILSFGGETEAYIEQERGGIGMTFVNDDEVAHRFRIILSLLKRIQHDFKNPLSFSILVEKQDEWIQYQDARKQKLKPWFEDETSREKSLDYNLTGFLSDI</sequence>
<dbReference type="AlphaFoldDB" id="A0A7S3PHX2"/>
<dbReference type="GO" id="GO:0000166">
    <property type="term" value="F:nucleotide binding"/>
    <property type="evidence" value="ECO:0007669"/>
    <property type="project" value="UniProtKB-KW"/>
</dbReference>
<evidence type="ECO:0000256" key="3">
    <source>
        <dbReference type="SAM" id="MobiDB-lite"/>
    </source>
</evidence>
<feature type="compositionally biased region" description="Basic and acidic residues" evidence="3">
    <location>
        <begin position="282"/>
        <end position="296"/>
    </location>
</feature>
<dbReference type="InterPro" id="IPR020859">
    <property type="entry name" value="ROC"/>
</dbReference>
<proteinExistence type="predicted"/>
<name>A0A7S3PHX2_9STRA</name>
<feature type="region of interest" description="Disordered" evidence="3">
    <location>
        <begin position="274"/>
        <end position="296"/>
    </location>
</feature>
<dbReference type="InterPro" id="IPR027417">
    <property type="entry name" value="P-loop_NTPase"/>
</dbReference>
<evidence type="ECO:0000256" key="2">
    <source>
        <dbReference type="ARBA" id="ARBA00022741"/>
    </source>
</evidence>
<protein>
    <recommendedName>
        <fullName evidence="4">Roc domain-containing protein</fullName>
    </recommendedName>
</protein>
<dbReference type="SUPFAM" id="SSF52047">
    <property type="entry name" value="RNI-like"/>
    <property type="match status" value="1"/>
</dbReference>
<reference evidence="5" key="1">
    <citation type="submission" date="2021-01" db="EMBL/GenBank/DDBJ databases">
        <authorList>
            <person name="Corre E."/>
            <person name="Pelletier E."/>
            <person name="Niang G."/>
            <person name="Scheremetjew M."/>
            <person name="Finn R."/>
            <person name="Kale V."/>
            <person name="Holt S."/>
            <person name="Cochrane G."/>
            <person name="Meng A."/>
            <person name="Brown T."/>
            <person name="Cohen L."/>
        </authorList>
    </citation>
    <scope>NUCLEOTIDE SEQUENCE</scope>
    <source>
        <strain evidence="5">GSBS06</strain>
    </source>
</reference>
<dbReference type="Gene3D" id="3.80.10.10">
    <property type="entry name" value="Ribonuclease Inhibitor"/>
    <property type="match status" value="1"/>
</dbReference>
<accession>A0A7S3PHX2</accession>
<evidence type="ECO:0000259" key="4">
    <source>
        <dbReference type="PROSITE" id="PS51424"/>
    </source>
</evidence>
<dbReference type="SMART" id="SM00368">
    <property type="entry name" value="LRR_RI"/>
    <property type="match status" value="2"/>
</dbReference>
<dbReference type="PANTHER" id="PTHR47679">
    <property type="entry name" value="PROTEIN TORNADO 1"/>
    <property type="match status" value="1"/>
</dbReference>
<organism evidence="5">
    <name type="scientific">Aplanochytrium stocchinoi</name>
    <dbReference type="NCBI Taxonomy" id="215587"/>
    <lineage>
        <taxon>Eukaryota</taxon>
        <taxon>Sar</taxon>
        <taxon>Stramenopiles</taxon>
        <taxon>Bigyra</taxon>
        <taxon>Labyrinthulomycetes</taxon>
        <taxon>Thraustochytrida</taxon>
        <taxon>Thraustochytriidae</taxon>
        <taxon>Aplanochytrium</taxon>
    </lineage>
</organism>
<evidence type="ECO:0000256" key="1">
    <source>
        <dbReference type="ARBA" id="ARBA00022737"/>
    </source>
</evidence>
<keyword evidence="2" id="KW-0547">Nucleotide-binding</keyword>